<keyword evidence="4" id="KW-1185">Reference proteome</keyword>
<dbReference type="Proteomes" id="UP000292262">
    <property type="component" value="Unassembled WGS sequence"/>
</dbReference>
<dbReference type="EMBL" id="SGXE01000001">
    <property type="protein sequence ID" value="RZT00384.1"/>
    <property type="molecule type" value="Genomic_DNA"/>
</dbReference>
<gene>
    <name evidence="3" type="ORF">EV197_1621</name>
    <name evidence="2" type="ORF">EV197_3303</name>
</gene>
<organism evidence="3 4">
    <name type="scientific">Aquimarina brevivitae</name>
    <dbReference type="NCBI Taxonomy" id="323412"/>
    <lineage>
        <taxon>Bacteria</taxon>
        <taxon>Pseudomonadati</taxon>
        <taxon>Bacteroidota</taxon>
        <taxon>Flavobacteriia</taxon>
        <taxon>Flavobacteriales</taxon>
        <taxon>Flavobacteriaceae</taxon>
        <taxon>Aquimarina</taxon>
    </lineage>
</organism>
<feature type="transmembrane region" description="Helical" evidence="1">
    <location>
        <begin position="9"/>
        <end position="26"/>
    </location>
</feature>
<reference evidence="3 4" key="1">
    <citation type="submission" date="2019-02" db="EMBL/GenBank/DDBJ databases">
        <title>Genomic Encyclopedia of Type Strains, Phase IV (KMG-IV): sequencing the most valuable type-strain genomes for metagenomic binning, comparative biology and taxonomic classification.</title>
        <authorList>
            <person name="Goeker M."/>
        </authorList>
    </citation>
    <scope>NUCLEOTIDE SEQUENCE [LARGE SCALE GENOMIC DNA]</scope>
    <source>
        <strain evidence="3 4">DSM 17196</strain>
    </source>
</reference>
<sequence length="27" mass="3120">MFAPAKRDSCFVWFIEIGFIVLLVFLG</sequence>
<keyword evidence="1" id="KW-0812">Transmembrane</keyword>
<protein>
    <submittedName>
        <fullName evidence="3">Uncharacterized protein</fullName>
    </submittedName>
</protein>
<feature type="non-terminal residue" evidence="3">
    <location>
        <position position="27"/>
    </location>
</feature>
<accession>A0A4Q7PIE0</accession>
<evidence type="ECO:0000313" key="2">
    <source>
        <dbReference type="EMBL" id="RZS90509.1"/>
    </source>
</evidence>
<evidence type="ECO:0000313" key="3">
    <source>
        <dbReference type="EMBL" id="RZT00384.1"/>
    </source>
</evidence>
<dbReference type="EMBL" id="SGXE01000007">
    <property type="protein sequence ID" value="RZS90509.1"/>
    <property type="molecule type" value="Genomic_DNA"/>
</dbReference>
<keyword evidence="1" id="KW-0472">Membrane</keyword>
<evidence type="ECO:0000313" key="4">
    <source>
        <dbReference type="Proteomes" id="UP000292262"/>
    </source>
</evidence>
<comment type="caution">
    <text evidence="3">The sequence shown here is derived from an EMBL/GenBank/DDBJ whole genome shotgun (WGS) entry which is preliminary data.</text>
</comment>
<keyword evidence="1" id="KW-1133">Transmembrane helix</keyword>
<evidence type="ECO:0000256" key="1">
    <source>
        <dbReference type="SAM" id="Phobius"/>
    </source>
</evidence>
<name>A0A4Q7PIE0_9FLAO</name>
<dbReference type="AlphaFoldDB" id="A0A4Q7PIE0"/>
<proteinExistence type="predicted"/>